<reference evidence="2" key="1">
    <citation type="submission" date="2023-03" db="EMBL/GenBank/DDBJ databases">
        <title>Massive genome expansion in bonnet fungi (Mycena s.s.) driven by repeated elements and novel gene families across ecological guilds.</title>
        <authorList>
            <consortium name="Lawrence Berkeley National Laboratory"/>
            <person name="Harder C.B."/>
            <person name="Miyauchi S."/>
            <person name="Viragh M."/>
            <person name="Kuo A."/>
            <person name="Thoen E."/>
            <person name="Andreopoulos B."/>
            <person name="Lu D."/>
            <person name="Skrede I."/>
            <person name="Drula E."/>
            <person name="Henrissat B."/>
            <person name="Morin E."/>
            <person name="Kohler A."/>
            <person name="Barry K."/>
            <person name="LaButti K."/>
            <person name="Morin E."/>
            <person name="Salamov A."/>
            <person name="Lipzen A."/>
            <person name="Mereny Z."/>
            <person name="Hegedus B."/>
            <person name="Baldrian P."/>
            <person name="Stursova M."/>
            <person name="Weitz H."/>
            <person name="Taylor A."/>
            <person name="Grigoriev I.V."/>
            <person name="Nagy L.G."/>
            <person name="Martin F."/>
            <person name="Kauserud H."/>
        </authorList>
    </citation>
    <scope>NUCLEOTIDE SEQUENCE</scope>
    <source>
        <strain evidence="2">9284</strain>
    </source>
</reference>
<evidence type="ECO:0000313" key="2">
    <source>
        <dbReference type="EMBL" id="KAJ7647816.1"/>
    </source>
</evidence>
<evidence type="ECO:0000313" key="3">
    <source>
        <dbReference type="Proteomes" id="UP001221142"/>
    </source>
</evidence>
<feature type="compositionally biased region" description="Low complexity" evidence="1">
    <location>
        <begin position="1"/>
        <end position="14"/>
    </location>
</feature>
<feature type="compositionally biased region" description="Low complexity" evidence="1">
    <location>
        <begin position="208"/>
        <end position="236"/>
    </location>
</feature>
<evidence type="ECO:0000256" key="1">
    <source>
        <dbReference type="SAM" id="MobiDB-lite"/>
    </source>
</evidence>
<feature type="compositionally biased region" description="Low complexity" evidence="1">
    <location>
        <begin position="82"/>
        <end position="98"/>
    </location>
</feature>
<dbReference type="EMBL" id="JARKIF010000002">
    <property type="protein sequence ID" value="KAJ7647816.1"/>
    <property type="molecule type" value="Genomic_DNA"/>
</dbReference>
<feature type="region of interest" description="Disordered" evidence="1">
    <location>
        <begin position="200"/>
        <end position="296"/>
    </location>
</feature>
<organism evidence="2 3">
    <name type="scientific">Roridomyces roridus</name>
    <dbReference type="NCBI Taxonomy" id="1738132"/>
    <lineage>
        <taxon>Eukaryota</taxon>
        <taxon>Fungi</taxon>
        <taxon>Dikarya</taxon>
        <taxon>Basidiomycota</taxon>
        <taxon>Agaricomycotina</taxon>
        <taxon>Agaricomycetes</taxon>
        <taxon>Agaricomycetidae</taxon>
        <taxon>Agaricales</taxon>
        <taxon>Marasmiineae</taxon>
        <taxon>Mycenaceae</taxon>
        <taxon>Roridomyces</taxon>
    </lineage>
</organism>
<protein>
    <recommendedName>
        <fullName evidence="4">Homeobox domain-containing protein</fullName>
    </recommendedName>
</protein>
<name>A0AAD7CG69_9AGAR</name>
<feature type="region of interest" description="Disordered" evidence="1">
    <location>
        <begin position="1"/>
        <end position="23"/>
    </location>
</feature>
<feature type="compositionally biased region" description="Polar residues" evidence="1">
    <location>
        <begin position="256"/>
        <end position="269"/>
    </location>
</feature>
<proteinExistence type="predicted"/>
<feature type="compositionally biased region" description="Acidic residues" evidence="1">
    <location>
        <begin position="329"/>
        <end position="346"/>
    </location>
</feature>
<dbReference type="AlphaFoldDB" id="A0AAD7CG69"/>
<comment type="caution">
    <text evidence="2">The sequence shown here is derived from an EMBL/GenBank/DDBJ whole genome shotgun (WGS) entry which is preliminary data.</text>
</comment>
<gene>
    <name evidence="2" type="ORF">FB45DRAFT_1020027</name>
</gene>
<sequence length="439" mass="47319">MEVPPAVPAAAPAPSRQAKKRMSPNAIAILKGFAETSLRPTSEQGKALVAEIQAKCPAPSDQQTTVKHVEAWFKRERERRNPTSQSSKPAASKSTASKTKTKSPPNPNPAYPSLTAHALVMLESTWAVCSTAALSQRLDMYETWKSSPLWGPGATEADVVKWVEDHDPEYKAHNTTARATAPPLRVNTSTAAPSAAKFKFGIPTPTMSETASTSPEPVTSASTSPTTSTTALPASEYRTLTLSLPHRYPTPADSRASASMSPTTSTVQLPSRHHGAAPRFHPYRDYRPPTPSSRAASLVLKSEPAGSLLLPAIATLETELEVPLTPVLDDGDEDETMLDSPQDEFNDPPPEPERTSPAPAPPPLSAEFGKNYLLHVKQRIEDGTLDKPVDNEKYGKYGPVPTTRAEFDARFSSLNLDKTLDDLLQLLNRGMVSNFPSGS</sequence>
<accession>A0AAD7CG69</accession>
<feature type="region of interest" description="Disordered" evidence="1">
    <location>
        <begin position="324"/>
        <end position="365"/>
    </location>
</feature>
<keyword evidence="3" id="KW-1185">Reference proteome</keyword>
<dbReference type="Proteomes" id="UP001221142">
    <property type="component" value="Unassembled WGS sequence"/>
</dbReference>
<evidence type="ECO:0008006" key="4">
    <source>
        <dbReference type="Google" id="ProtNLM"/>
    </source>
</evidence>
<feature type="region of interest" description="Disordered" evidence="1">
    <location>
        <begin position="74"/>
        <end position="110"/>
    </location>
</feature>